<reference evidence="2" key="1">
    <citation type="submission" date="2022-11" db="UniProtKB">
        <authorList>
            <consortium name="WormBaseParasite"/>
        </authorList>
    </citation>
    <scope>IDENTIFICATION</scope>
</reference>
<dbReference type="Proteomes" id="UP000887565">
    <property type="component" value="Unplaced"/>
</dbReference>
<accession>A0A915J599</accession>
<proteinExistence type="predicted"/>
<dbReference type="WBParaSite" id="nRc.2.0.1.t20974-RA">
    <property type="protein sequence ID" value="nRc.2.0.1.t20974-RA"/>
    <property type="gene ID" value="nRc.2.0.1.g20974"/>
</dbReference>
<evidence type="ECO:0000313" key="2">
    <source>
        <dbReference type="WBParaSite" id="nRc.2.0.1.t20974-RA"/>
    </source>
</evidence>
<evidence type="ECO:0000313" key="1">
    <source>
        <dbReference type="Proteomes" id="UP000887565"/>
    </source>
</evidence>
<organism evidence="1 2">
    <name type="scientific">Romanomermis culicivorax</name>
    <name type="common">Nematode worm</name>
    <dbReference type="NCBI Taxonomy" id="13658"/>
    <lineage>
        <taxon>Eukaryota</taxon>
        <taxon>Metazoa</taxon>
        <taxon>Ecdysozoa</taxon>
        <taxon>Nematoda</taxon>
        <taxon>Enoplea</taxon>
        <taxon>Dorylaimia</taxon>
        <taxon>Mermithida</taxon>
        <taxon>Mermithoidea</taxon>
        <taxon>Mermithidae</taxon>
        <taxon>Romanomermis</taxon>
    </lineage>
</organism>
<sequence length="175" mass="18125">MMLTSLLTARNISPKALATSVRELVAAANGCCWAITSSIWAPVVLIDGSAAMTAVGCALRLTCSTAQQTASTAGDEGSPSNKISSTGIARIVPLAINSRAHRATWGPNICSAPGAKSTTSVAVSTSTSIGLLSNTQGRCRYLSEKSVDQMARITSVTNDESVNEKSLKSVTYKDL</sequence>
<keyword evidence="1" id="KW-1185">Reference proteome</keyword>
<name>A0A915J599_ROMCU</name>
<dbReference type="AlphaFoldDB" id="A0A915J599"/>
<protein>
    <submittedName>
        <fullName evidence="2">Secreted protein</fullName>
    </submittedName>
</protein>